<accession>A0A7X1ZHH9</accession>
<sequence length="191" mass="20477">MSTTDLPLTVQVPAEDWATARRRIAFLEAVIVQILRDKARLREWFSAAELAALRLPGLPGSATGIASVARARGWPRRSATAPDRARLEYHVYALPGRAFDALLDRIVKAPPCVDDPAPHRPETPAPSQVPGSAVNTAPSWVLPLMRLVKSGTARSLDDLVRDLPAALPVGTAAPSRAEIMEALAALGVRCL</sequence>
<dbReference type="InterPro" id="IPR003314">
    <property type="entry name" value="Mu-type_HTH"/>
</dbReference>
<gene>
    <name evidence="3" type="ORF">GHC57_19055</name>
</gene>
<dbReference type="InterPro" id="IPR009061">
    <property type="entry name" value="DNA-bd_dom_put_sf"/>
</dbReference>
<dbReference type="RefSeq" id="WP_153347235.1">
    <property type="nucleotide sequence ID" value="NZ_WIVE01000155.1"/>
</dbReference>
<evidence type="ECO:0000313" key="4">
    <source>
        <dbReference type="Proteomes" id="UP000434582"/>
    </source>
</evidence>
<dbReference type="PROSITE" id="PS51702">
    <property type="entry name" value="HTH_MU"/>
    <property type="match status" value="1"/>
</dbReference>
<organism evidence="3 4">
    <name type="scientific">Roseospira navarrensis</name>
    <dbReference type="NCBI Taxonomy" id="140058"/>
    <lineage>
        <taxon>Bacteria</taxon>
        <taxon>Pseudomonadati</taxon>
        <taxon>Pseudomonadota</taxon>
        <taxon>Alphaproteobacteria</taxon>
        <taxon>Rhodospirillales</taxon>
        <taxon>Rhodospirillaceae</taxon>
        <taxon>Roseospira</taxon>
    </lineage>
</organism>
<evidence type="ECO:0000259" key="2">
    <source>
        <dbReference type="PROSITE" id="PS51702"/>
    </source>
</evidence>
<comment type="caution">
    <text evidence="3">The sequence shown here is derived from an EMBL/GenBank/DDBJ whole genome shotgun (WGS) entry which is preliminary data.</text>
</comment>
<protein>
    <recommendedName>
        <fullName evidence="2">HTH Mu-type domain-containing protein</fullName>
    </recommendedName>
</protein>
<dbReference type="InterPro" id="IPR036388">
    <property type="entry name" value="WH-like_DNA-bd_sf"/>
</dbReference>
<feature type="domain" description="HTH Mu-type" evidence="2">
    <location>
        <begin position="43"/>
        <end position="110"/>
    </location>
</feature>
<dbReference type="Proteomes" id="UP000434582">
    <property type="component" value="Unassembled WGS sequence"/>
</dbReference>
<dbReference type="Pfam" id="PF02316">
    <property type="entry name" value="HTH_Tnp_Mu_1"/>
    <property type="match status" value="1"/>
</dbReference>
<evidence type="ECO:0000256" key="1">
    <source>
        <dbReference type="SAM" id="MobiDB-lite"/>
    </source>
</evidence>
<dbReference type="AlphaFoldDB" id="A0A7X1ZHH9"/>
<evidence type="ECO:0000313" key="3">
    <source>
        <dbReference type="EMBL" id="MQX38609.1"/>
    </source>
</evidence>
<dbReference type="GO" id="GO:0003677">
    <property type="term" value="F:DNA binding"/>
    <property type="evidence" value="ECO:0007669"/>
    <property type="project" value="InterPro"/>
</dbReference>
<name>A0A7X1ZHH9_9PROT</name>
<dbReference type="OrthoDB" id="7358490at2"/>
<dbReference type="SUPFAM" id="SSF46955">
    <property type="entry name" value="Putative DNA-binding domain"/>
    <property type="match status" value="1"/>
</dbReference>
<dbReference type="EMBL" id="WIVE01000155">
    <property type="protein sequence ID" value="MQX38609.1"/>
    <property type="molecule type" value="Genomic_DNA"/>
</dbReference>
<dbReference type="Gene3D" id="1.10.10.10">
    <property type="entry name" value="Winged helix-like DNA-binding domain superfamily/Winged helix DNA-binding domain"/>
    <property type="match status" value="1"/>
</dbReference>
<keyword evidence="4" id="KW-1185">Reference proteome</keyword>
<proteinExistence type="predicted"/>
<reference evidence="3 4" key="1">
    <citation type="submission" date="2019-10" db="EMBL/GenBank/DDBJ databases">
        <title>Draft whole-genome sequence of the purple nonsulfur photosynthetic bacterium Roseospira navarrensis DSM 15114.</title>
        <authorList>
            <person name="Kyndt J.A."/>
            <person name="Meyer T.E."/>
        </authorList>
    </citation>
    <scope>NUCLEOTIDE SEQUENCE [LARGE SCALE GENOMIC DNA]</scope>
    <source>
        <strain evidence="3 4">DSM 15114</strain>
    </source>
</reference>
<feature type="region of interest" description="Disordered" evidence="1">
    <location>
        <begin position="113"/>
        <end position="132"/>
    </location>
</feature>